<comment type="caution">
    <text evidence="1">The sequence shown here is derived from an EMBL/GenBank/DDBJ whole genome shotgun (WGS) entry which is preliminary data.</text>
</comment>
<evidence type="ECO:0000313" key="1">
    <source>
        <dbReference type="EMBL" id="MST83942.1"/>
    </source>
</evidence>
<reference evidence="1 2" key="1">
    <citation type="submission" date="2019-08" db="EMBL/GenBank/DDBJ databases">
        <title>In-depth cultivation of the pig gut microbiome towards novel bacterial diversity and tailored functional studies.</title>
        <authorList>
            <person name="Wylensek D."/>
            <person name="Hitch T.C.A."/>
            <person name="Clavel T."/>
        </authorList>
    </citation>
    <scope>NUCLEOTIDE SEQUENCE [LARGE SCALE GENOMIC DNA]</scope>
    <source>
        <strain evidence="1 2">LKV-178-WT-2A</strain>
    </source>
</reference>
<accession>A0A7K0KDE7</accession>
<organism evidence="1 2">
    <name type="scientific">Hallella mizrahii</name>
    <dbReference type="NCBI Taxonomy" id="2606637"/>
    <lineage>
        <taxon>Bacteria</taxon>
        <taxon>Pseudomonadati</taxon>
        <taxon>Bacteroidota</taxon>
        <taxon>Bacteroidia</taxon>
        <taxon>Bacteroidales</taxon>
        <taxon>Prevotellaceae</taxon>
        <taxon>Hallella</taxon>
    </lineage>
</organism>
<keyword evidence="2" id="KW-1185">Reference proteome</keyword>
<dbReference type="RefSeq" id="WP_154533518.1">
    <property type="nucleotide sequence ID" value="NZ_VUNG01000006.1"/>
</dbReference>
<protein>
    <submittedName>
        <fullName evidence="1">Uncharacterized protein</fullName>
    </submittedName>
</protein>
<evidence type="ECO:0000313" key="2">
    <source>
        <dbReference type="Proteomes" id="UP000438914"/>
    </source>
</evidence>
<name>A0A7K0KDE7_9BACT</name>
<dbReference type="AlphaFoldDB" id="A0A7K0KDE7"/>
<dbReference type="EMBL" id="VUNG01000006">
    <property type="protein sequence ID" value="MST83942.1"/>
    <property type="molecule type" value="Genomic_DNA"/>
</dbReference>
<proteinExistence type="predicted"/>
<dbReference type="Proteomes" id="UP000438914">
    <property type="component" value="Unassembled WGS sequence"/>
</dbReference>
<sequence length="86" mass="10209">MKDRIRSEVTTFFRTFALQVLQQAHVDPNDPRGMKLALLDHYEEIYPRFSLTPVFHACYQKAGHAKMVEEYRRCFSMLLVGRLPEY</sequence>
<gene>
    <name evidence="1" type="ORF">FYJ73_04535</name>
</gene>